<gene>
    <name evidence="2" type="ORF">B0A48_10128</name>
</gene>
<comment type="caution">
    <text evidence="2">The sequence shown here is derived from an EMBL/GenBank/DDBJ whole genome shotgun (WGS) entry which is preliminary data.</text>
</comment>
<accession>A0A1V8SWM8</accession>
<sequence>MSDAETPAAAKPLFTDKEEKVLKVAWSCLKSGPPEVDIEKLQKAAGFNTQKTASNTWATIKKKLATLSPDGDSISTPKKTPTSTKKRGKKVSATNVDAEGSDDDEATPATKKVKTTPAAAESSRPKRGKKLTAKAQEAAEHAKMEESEGELIVVKPKSKGKAVKAEEPGEAVEEEPEEELEEDVKPVREHGEGSEDGEMLECE</sequence>
<feature type="compositionally biased region" description="Acidic residues" evidence="1">
    <location>
        <begin position="194"/>
        <end position="203"/>
    </location>
</feature>
<organism evidence="2 3">
    <name type="scientific">Cryoendolithus antarcticus</name>
    <dbReference type="NCBI Taxonomy" id="1507870"/>
    <lineage>
        <taxon>Eukaryota</taxon>
        <taxon>Fungi</taxon>
        <taxon>Dikarya</taxon>
        <taxon>Ascomycota</taxon>
        <taxon>Pezizomycotina</taxon>
        <taxon>Dothideomycetes</taxon>
        <taxon>Dothideomycetidae</taxon>
        <taxon>Cladosporiales</taxon>
        <taxon>Cladosporiaceae</taxon>
        <taxon>Cryoendolithus</taxon>
    </lineage>
</organism>
<evidence type="ECO:0000313" key="3">
    <source>
        <dbReference type="Proteomes" id="UP000192596"/>
    </source>
</evidence>
<feature type="compositionally biased region" description="Acidic residues" evidence="1">
    <location>
        <begin position="168"/>
        <end position="182"/>
    </location>
</feature>
<feature type="compositionally biased region" description="Low complexity" evidence="1">
    <location>
        <begin position="107"/>
        <end position="120"/>
    </location>
</feature>
<protein>
    <recommendedName>
        <fullName evidence="4">Myb-like domain-containing protein</fullName>
    </recommendedName>
</protein>
<proteinExistence type="predicted"/>
<keyword evidence="3" id="KW-1185">Reference proteome</keyword>
<dbReference type="AlphaFoldDB" id="A0A1V8SWM8"/>
<dbReference type="EMBL" id="NAJO01000024">
    <property type="protein sequence ID" value="OQO03464.1"/>
    <property type="molecule type" value="Genomic_DNA"/>
</dbReference>
<evidence type="ECO:0008006" key="4">
    <source>
        <dbReference type="Google" id="ProtNLM"/>
    </source>
</evidence>
<dbReference type="STRING" id="1507870.A0A1V8SWM8"/>
<dbReference type="OrthoDB" id="5403747at2759"/>
<feature type="compositionally biased region" description="Basic and acidic residues" evidence="1">
    <location>
        <begin position="137"/>
        <end position="146"/>
    </location>
</feature>
<dbReference type="Proteomes" id="UP000192596">
    <property type="component" value="Unassembled WGS sequence"/>
</dbReference>
<evidence type="ECO:0000313" key="2">
    <source>
        <dbReference type="EMBL" id="OQO03464.1"/>
    </source>
</evidence>
<dbReference type="InParanoid" id="A0A1V8SWM8"/>
<feature type="region of interest" description="Disordered" evidence="1">
    <location>
        <begin position="65"/>
        <end position="203"/>
    </location>
</feature>
<name>A0A1V8SWM8_9PEZI</name>
<evidence type="ECO:0000256" key="1">
    <source>
        <dbReference type="SAM" id="MobiDB-lite"/>
    </source>
</evidence>
<reference evidence="3" key="1">
    <citation type="submission" date="2017-03" db="EMBL/GenBank/DDBJ databases">
        <title>Genomes of endolithic fungi from Antarctica.</title>
        <authorList>
            <person name="Coleine C."/>
            <person name="Masonjones S."/>
            <person name="Stajich J.E."/>
        </authorList>
    </citation>
    <scope>NUCLEOTIDE SEQUENCE [LARGE SCALE GENOMIC DNA]</scope>
    <source>
        <strain evidence="3">CCFEE 5527</strain>
    </source>
</reference>
<feature type="compositionally biased region" description="Basic and acidic residues" evidence="1">
    <location>
        <begin position="183"/>
        <end position="193"/>
    </location>
</feature>